<keyword evidence="2" id="KW-0812">Transmembrane</keyword>
<comment type="caution">
    <text evidence="3">The sequence shown here is derived from an EMBL/GenBank/DDBJ whole genome shotgun (WGS) entry which is preliminary data.</text>
</comment>
<feature type="transmembrane region" description="Helical" evidence="2">
    <location>
        <begin position="52"/>
        <end position="79"/>
    </location>
</feature>
<feature type="compositionally biased region" description="Low complexity" evidence="1">
    <location>
        <begin position="242"/>
        <end position="271"/>
    </location>
</feature>
<sequence>MSLQISCGAGTPDSTSERARQRARNIFDWTYPDSRPHGAPALEKPYRRPEGFLVRLVAIGSVGNYLGGLFFPASAVILLKSIDLELIPWIELHPSEGLSERRWIVKYVTPNFEAQIASGCSFELGKTWSNRDGFLALPRQRAGRSAFDLFRPDSANAFDVMDGRVEVIVHFQVAEGQSSNGRTSVLNRRVERREEEEEESIYDSDGPGSNYQRKRPLARPVQRRLALQPTTSSRRPQRHNVSSSDIDGSSGSSGDESGSSSGSGSGSNSDSGSDDGDDSDSGSDSLSGSGSSEDGSDLSSESESENEARHSPNPRTAKRAPVSNPPRCLPQPIQQIPAKPVKRAPAPRTRPAPAAKDERQPPSSQAVNSRKRPRAEEGTGAVVPASGPGDSTVCIKIEDDAEEDDQAAGPAARTRGAASRRPVEKRTRFSNGC</sequence>
<dbReference type="AlphaFoldDB" id="A0A9P0EQQ2"/>
<evidence type="ECO:0000256" key="2">
    <source>
        <dbReference type="SAM" id="Phobius"/>
    </source>
</evidence>
<proteinExistence type="predicted"/>
<keyword evidence="2" id="KW-0472">Membrane</keyword>
<dbReference type="EMBL" id="CABFOC020000063">
    <property type="protein sequence ID" value="CAH0056048.1"/>
    <property type="molecule type" value="Genomic_DNA"/>
</dbReference>
<gene>
    <name evidence="3" type="ORF">CSOL1703_00005982</name>
</gene>
<feature type="compositionally biased region" description="Low complexity" evidence="1">
    <location>
        <begin position="337"/>
        <end position="354"/>
    </location>
</feature>
<feature type="compositionally biased region" description="Low complexity" evidence="1">
    <location>
        <begin position="407"/>
        <end position="420"/>
    </location>
</feature>
<feature type="region of interest" description="Disordered" evidence="1">
    <location>
        <begin position="179"/>
        <end position="433"/>
    </location>
</feature>
<accession>A0A9P0EQQ2</accession>
<keyword evidence="2" id="KW-1133">Transmembrane helix</keyword>
<feature type="compositionally biased region" description="Acidic residues" evidence="1">
    <location>
        <begin position="272"/>
        <end position="281"/>
    </location>
</feature>
<feature type="compositionally biased region" description="Acidic residues" evidence="1">
    <location>
        <begin position="294"/>
        <end position="305"/>
    </location>
</feature>
<protein>
    <submittedName>
        <fullName evidence="3">Uncharacterized protein</fullName>
    </submittedName>
</protein>
<reference evidence="3 4" key="2">
    <citation type="submission" date="2021-10" db="EMBL/GenBank/DDBJ databases">
        <authorList>
            <person name="Piombo E."/>
        </authorList>
    </citation>
    <scope>NUCLEOTIDE SEQUENCE [LARGE SCALE GENOMIC DNA]</scope>
</reference>
<name>A0A9P0EQQ2_9HYPO</name>
<dbReference type="Proteomes" id="UP000775872">
    <property type="component" value="Unassembled WGS sequence"/>
</dbReference>
<evidence type="ECO:0000256" key="1">
    <source>
        <dbReference type="SAM" id="MobiDB-lite"/>
    </source>
</evidence>
<reference evidence="4" key="1">
    <citation type="submission" date="2019-06" db="EMBL/GenBank/DDBJ databases">
        <authorList>
            <person name="Broberg M."/>
        </authorList>
    </citation>
    <scope>NUCLEOTIDE SEQUENCE [LARGE SCALE GENOMIC DNA]</scope>
</reference>
<dbReference type="OrthoDB" id="5151196at2759"/>
<feature type="compositionally biased region" description="Low complexity" evidence="1">
    <location>
        <begin position="282"/>
        <end position="293"/>
    </location>
</feature>
<evidence type="ECO:0000313" key="3">
    <source>
        <dbReference type="EMBL" id="CAH0056048.1"/>
    </source>
</evidence>
<keyword evidence="4" id="KW-1185">Reference proteome</keyword>
<evidence type="ECO:0000313" key="4">
    <source>
        <dbReference type="Proteomes" id="UP000775872"/>
    </source>
</evidence>
<organism evidence="3 4">
    <name type="scientific">Clonostachys solani</name>
    <dbReference type="NCBI Taxonomy" id="160281"/>
    <lineage>
        <taxon>Eukaryota</taxon>
        <taxon>Fungi</taxon>
        <taxon>Dikarya</taxon>
        <taxon>Ascomycota</taxon>
        <taxon>Pezizomycotina</taxon>
        <taxon>Sordariomycetes</taxon>
        <taxon>Hypocreomycetidae</taxon>
        <taxon>Hypocreales</taxon>
        <taxon>Bionectriaceae</taxon>
        <taxon>Clonostachys</taxon>
    </lineage>
</organism>